<dbReference type="EMBL" id="CP014502">
    <property type="protein sequence ID" value="ANB14321.1"/>
    <property type="molecule type" value="Genomic_DNA"/>
</dbReference>
<dbReference type="GeneID" id="30037511"/>
<dbReference type="PANTHER" id="PTHR38645:SF1">
    <property type="entry name" value="YALI0F12243P"/>
    <property type="match status" value="1"/>
</dbReference>
<gene>
    <name evidence="2" type="ORF">AWJ20_5286</name>
</gene>
<evidence type="ECO:0000313" key="2">
    <source>
        <dbReference type="EMBL" id="ANB14321.1"/>
    </source>
</evidence>
<feature type="region of interest" description="Disordered" evidence="1">
    <location>
        <begin position="252"/>
        <end position="323"/>
    </location>
</feature>
<feature type="region of interest" description="Disordered" evidence="1">
    <location>
        <begin position="93"/>
        <end position="186"/>
    </location>
</feature>
<evidence type="ECO:0000313" key="3">
    <source>
        <dbReference type="Proteomes" id="UP000189580"/>
    </source>
</evidence>
<feature type="compositionally biased region" description="Low complexity" evidence="1">
    <location>
        <begin position="278"/>
        <end position="307"/>
    </location>
</feature>
<feature type="compositionally biased region" description="Low complexity" evidence="1">
    <location>
        <begin position="141"/>
        <end position="166"/>
    </location>
</feature>
<dbReference type="OrthoDB" id="21418at2759"/>
<name>A0A167EPR9_9ASCO</name>
<protein>
    <submittedName>
        <fullName evidence="2">Uncharacterized protein</fullName>
    </submittedName>
</protein>
<feature type="compositionally biased region" description="Polar residues" evidence="1">
    <location>
        <begin position="98"/>
        <end position="130"/>
    </location>
</feature>
<feature type="compositionally biased region" description="Polar residues" evidence="1">
    <location>
        <begin position="258"/>
        <end position="277"/>
    </location>
</feature>
<reference evidence="2 3" key="1">
    <citation type="submission" date="2016-02" db="EMBL/GenBank/DDBJ databases">
        <title>Complete genome sequence and transcriptome regulation of the pentose utilising yeast Sugiyamaella lignohabitans.</title>
        <authorList>
            <person name="Bellasio M."/>
            <person name="Peymann A."/>
            <person name="Valli M."/>
            <person name="Sipitzky M."/>
            <person name="Graf A."/>
            <person name="Sauer M."/>
            <person name="Marx H."/>
            <person name="Mattanovich D."/>
        </authorList>
    </citation>
    <scope>NUCLEOTIDE SEQUENCE [LARGE SCALE GENOMIC DNA]</scope>
    <source>
        <strain evidence="2 3">CBS 10342</strain>
    </source>
</reference>
<dbReference type="KEGG" id="slb:AWJ20_5286"/>
<dbReference type="PANTHER" id="PTHR38645">
    <property type="entry name" value="CHROMOSOME 9, WHOLE GENOME SHOTGUN SEQUENCE"/>
    <property type="match status" value="1"/>
</dbReference>
<feature type="compositionally biased region" description="Basic residues" evidence="1">
    <location>
        <begin position="167"/>
        <end position="178"/>
    </location>
</feature>
<dbReference type="AlphaFoldDB" id="A0A167EPR9"/>
<proteinExistence type="predicted"/>
<keyword evidence="3" id="KW-1185">Reference proteome</keyword>
<dbReference type="Proteomes" id="UP000189580">
    <property type="component" value="Chromosome d"/>
</dbReference>
<dbReference type="RefSeq" id="XP_018736798.1">
    <property type="nucleotide sequence ID" value="XM_018882419.1"/>
</dbReference>
<organism evidence="2 3">
    <name type="scientific">Sugiyamaella lignohabitans</name>
    <dbReference type="NCBI Taxonomy" id="796027"/>
    <lineage>
        <taxon>Eukaryota</taxon>
        <taxon>Fungi</taxon>
        <taxon>Dikarya</taxon>
        <taxon>Ascomycota</taxon>
        <taxon>Saccharomycotina</taxon>
        <taxon>Dipodascomycetes</taxon>
        <taxon>Dipodascales</taxon>
        <taxon>Trichomonascaceae</taxon>
        <taxon>Sugiyamaella</taxon>
    </lineage>
</organism>
<feature type="compositionally biased region" description="Basic and acidic residues" evidence="1">
    <location>
        <begin position="131"/>
        <end position="140"/>
    </location>
</feature>
<sequence length="391" mass="42414">MDNMASLSSGLPRRATTQQELQDLDTNLISEFKTAASAVTKLFKLAGAKTELSRRQGYVDALQDLLTALEEDPSLNPQSWALDRLVSLCPDGSEDPVLNTTGKRFQSASPVPDQSQLGQSGLGLPSQTAKSHVEGHEHLQHQLQHQHQQQHQTLLQHQQQLQQHQNQHQHQHQQHRNQHPNQHQLQHQNQALENTVPVSTTTGGPGADFANISPRKLRARTQRTQISSVGMTDPSAAVSGTTTAATTTAATAAHTATQNGSTGPITTSITRSGPNNLSISTGITTTTTPTTTSATAGTTTVSSGDATDQIRSPTGITAPSPPAPLNGMFSFRTDQMLPSTPPELSDRFEFDFSHPTITTTDEDHGVGDKRRFTGTHLRLDTDHLKRVRRDY</sequence>
<evidence type="ECO:0000256" key="1">
    <source>
        <dbReference type="SAM" id="MobiDB-lite"/>
    </source>
</evidence>
<accession>A0A167EPR9</accession>